<dbReference type="CDD" id="cd00211">
    <property type="entry name" value="PTS_IIA_fru"/>
    <property type="match status" value="1"/>
</dbReference>
<dbReference type="STRING" id="1077675.BCR22_07630"/>
<evidence type="ECO:0000256" key="3">
    <source>
        <dbReference type="ARBA" id="ARBA00022448"/>
    </source>
</evidence>
<dbReference type="PROSITE" id="PS00372">
    <property type="entry name" value="PTS_EIIA_TYPE_2_HIS"/>
    <property type="match status" value="1"/>
</dbReference>
<dbReference type="PANTHER" id="PTHR30181:SF2">
    <property type="entry name" value="PTS SYSTEM MANNITOL-SPECIFIC EIICBA COMPONENT"/>
    <property type="match status" value="1"/>
</dbReference>
<protein>
    <recommendedName>
        <fullName evidence="2">Mannitol-specific phosphotransferase enzyme IIA component</fullName>
    </recommendedName>
    <alternativeName>
        <fullName evidence="10">EIIA</fullName>
    </alternativeName>
    <alternativeName>
        <fullName evidence="11">EIII</fullName>
    </alternativeName>
    <alternativeName>
        <fullName evidence="9">PTS system mannitol-specific EIIA component</fullName>
    </alternativeName>
</protein>
<dbReference type="InterPro" id="IPR050893">
    <property type="entry name" value="Sugar_PTS"/>
</dbReference>
<dbReference type="PROSITE" id="PS51094">
    <property type="entry name" value="PTS_EIIA_TYPE_2"/>
    <property type="match status" value="1"/>
</dbReference>
<keyword evidence="5" id="KW-0762">Sugar transport</keyword>
<dbReference type="GO" id="GO:0005886">
    <property type="term" value="C:plasma membrane"/>
    <property type="evidence" value="ECO:0007669"/>
    <property type="project" value="TreeGrafter"/>
</dbReference>
<organism evidence="13 14">
    <name type="scientific">Enterococcus plantarum</name>
    <dbReference type="NCBI Taxonomy" id="1077675"/>
    <lineage>
        <taxon>Bacteria</taxon>
        <taxon>Bacillati</taxon>
        <taxon>Bacillota</taxon>
        <taxon>Bacilli</taxon>
        <taxon>Lactobacillales</taxon>
        <taxon>Enterococcaceae</taxon>
        <taxon>Enterococcus</taxon>
    </lineage>
</organism>
<dbReference type="InterPro" id="IPR002178">
    <property type="entry name" value="PTS_EIIA_type-2_dom"/>
</dbReference>
<comment type="function">
    <text evidence="1">The phosphoenolpyruvate-dependent sugar phosphotransferase system (sugar PTS), a major carbohydrate active transport system, catalyzes the phosphorylation of incoming sugar substrates concomitantly with their translocation across the cell membrane. The enzyme II CmtAB PTS system is involved in D-mannitol transport.</text>
</comment>
<dbReference type="AlphaFoldDB" id="A0A2W3YZI8"/>
<evidence type="ECO:0000256" key="6">
    <source>
        <dbReference type="ARBA" id="ARBA00022679"/>
    </source>
</evidence>
<dbReference type="GO" id="GO:0009401">
    <property type="term" value="P:phosphoenolpyruvate-dependent sugar phosphotransferase system"/>
    <property type="evidence" value="ECO:0007669"/>
    <property type="project" value="UniProtKB-KW"/>
</dbReference>
<evidence type="ECO:0000256" key="7">
    <source>
        <dbReference type="ARBA" id="ARBA00022683"/>
    </source>
</evidence>
<dbReference type="GO" id="GO:0090563">
    <property type="term" value="F:protein-phosphocysteine-sugar phosphotransferase activity"/>
    <property type="evidence" value="ECO:0007669"/>
    <property type="project" value="TreeGrafter"/>
</dbReference>
<sequence>MIALKKEDIVLKKRFSDKKKPIEAAGKQLVDQGYVELDYIEKMIERDQLTTTYIGNMVAIPHGTDDSKQLINHSGIVILQVPEGVDFDGNEVKLIIGIAGVGDEHLELLSQIALVCSETDNVQQLIVAESEAKIIELFKKEVTV</sequence>
<evidence type="ECO:0000259" key="12">
    <source>
        <dbReference type="PROSITE" id="PS51094"/>
    </source>
</evidence>
<dbReference type="Pfam" id="PF00359">
    <property type="entry name" value="PTS_EIIA_2"/>
    <property type="match status" value="1"/>
</dbReference>
<evidence type="ECO:0000256" key="8">
    <source>
        <dbReference type="ARBA" id="ARBA00022777"/>
    </source>
</evidence>
<dbReference type="GO" id="GO:0016301">
    <property type="term" value="F:kinase activity"/>
    <property type="evidence" value="ECO:0007669"/>
    <property type="project" value="UniProtKB-KW"/>
</dbReference>
<evidence type="ECO:0000256" key="1">
    <source>
        <dbReference type="ARBA" id="ARBA00002434"/>
    </source>
</evidence>
<dbReference type="Gene3D" id="3.40.930.10">
    <property type="entry name" value="Mannitol-specific EII, Chain A"/>
    <property type="match status" value="1"/>
</dbReference>
<dbReference type="InterPro" id="IPR016152">
    <property type="entry name" value="PTrfase/Anion_transptr"/>
</dbReference>
<comment type="caution">
    <text evidence="13">The sequence shown here is derived from an EMBL/GenBank/DDBJ whole genome shotgun (WGS) entry which is preliminary data.</text>
</comment>
<keyword evidence="8" id="KW-0418">Kinase</keyword>
<dbReference type="Proteomes" id="UP000249828">
    <property type="component" value="Unassembled WGS sequence"/>
</dbReference>
<evidence type="ECO:0000256" key="5">
    <source>
        <dbReference type="ARBA" id="ARBA00022597"/>
    </source>
</evidence>
<name>A0A2W3YZI8_9ENTE</name>
<reference evidence="13 14" key="1">
    <citation type="submission" date="2017-11" db="EMBL/GenBank/DDBJ databases">
        <title>Draft genome sequence of Enterococcus plantarum TRW2 strain isolated from lettuce.</title>
        <authorList>
            <person name="Kim E.B."/>
            <person name="Marco M.L."/>
            <person name="Williams T.R."/>
            <person name="You I.H."/>
        </authorList>
    </citation>
    <scope>NUCLEOTIDE SEQUENCE [LARGE SCALE GENOMIC DNA]</scope>
    <source>
        <strain evidence="13 14">TRW2</strain>
    </source>
</reference>
<dbReference type="SUPFAM" id="SSF55804">
    <property type="entry name" value="Phoshotransferase/anion transport protein"/>
    <property type="match status" value="1"/>
</dbReference>
<proteinExistence type="predicted"/>
<evidence type="ECO:0000256" key="11">
    <source>
        <dbReference type="ARBA" id="ARBA00030962"/>
    </source>
</evidence>
<accession>A0A2W3YZI8</accession>
<evidence type="ECO:0000313" key="13">
    <source>
        <dbReference type="EMBL" id="PZL70410.1"/>
    </source>
</evidence>
<dbReference type="RefSeq" id="WP_111248773.1">
    <property type="nucleotide sequence ID" value="NZ_PIEU01000113.1"/>
</dbReference>
<evidence type="ECO:0000256" key="4">
    <source>
        <dbReference type="ARBA" id="ARBA00022553"/>
    </source>
</evidence>
<feature type="domain" description="PTS EIIA type-2" evidence="12">
    <location>
        <begin position="2"/>
        <end position="141"/>
    </location>
</feature>
<evidence type="ECO:0000256" key="9">
    <source>
        <dbReference type="ARBA" id="ARBA00029908"/>
    </source>
</evidence>
<evidence type="ECO:0000256" key="10">
    <source>
        <dbReference type="ARBA" id="ARBA00030956"/>
    </source>
</evidence>
<dbReference type="PANTHER" id="PTHR30181">
    <property type="entry name" value="MANNITOL PERMEASE IIC COMPONENT"/>
    <property type="match status" value="1"/>
</dbReference>
<keyword evidence="4" id="KW-0597">Phosphoprotein</keyword>
<gene>
    <name evidence="13" type="ORF">CI088_15135</name>
</gene>
<keyword evidence="3" id="KW-0813">Transport</keyword>
<evidence type="ECO:0000313" key="14">
    <source>
        <dbReference type="Proteomes" id="UP000249828"/>
    </source>
</evidence>
<keyword evidence="6" id="KW-0808">Transferase</keyword>
<evidence type="ECO:0000256" key="2">
    <source>
        <dbReference type="ARBA" id="ARBA00014783"/>
    </source>
</evidence>
<dbReference type="EMBL" id="PIEU01000113">
    <property type="protein sequence ID" value="PZL70410.1"/>
    <property type="molecule type" value="Genomic_DNA"/>
</dbReference>
<keyword evidence="14" id="KW-1185">Reference proteome</keyword>
<keyword evidence="7" id="KW-0598">Phosphotransferase system</keyword>